<protein>
    <recommendedName>
        <fullName evidence="3">NRDE family protein</fullName>
    </recommendedName>
</protein>
<dbReference type="Pfam" id="PF05742">
    <property type="entry name" value="TANGO2"/>
    <property type="match status" value="1"/>
</dbReference>
<dbReference type="InterPro" id="IPR008551">
    <property type="entry name" value="TANGO2"/>
</dbReference>
<reference evidence="1 2" key="1">
    <citation type="journal article" date="2017" name="Infect. Genet. Evol.">
        <title>Comparative genome analysis of fish pathogen Flavobacterium columnare reveals extensive sequence diversity within the species.</title>
        <authorList>
            <person name="Kayansamruaj P."/>
            <person name="Dong H.T."/>
            <person name="Hirono I."/>
            <person name="Kondo H."/>
            <person name="Senapin S."/>
            <person name="Rodkhum C."/>
        </authorList>
    </citation>
    <scope>NUCLEOTIDE SEQUENCE [LARGE SCALE GENOMIC DNA]</scope>
    <source>
        <strain evidence="1 2">1214</strain>
    </source>
</reference>
<accession>A0A246GBG8</accession>
<organism evidence="1 2">
    <name type="scientific">Flavobacterium columnare</name>
    <dbReference type="NCBI Taxonomy" id="996"/>
    <lineage>
        <taxon>Bacteria</taxon>
        <taxon>Pseudomonadati</taxon>
        <taxon>Bacteroidota</taxon>
        <taxon>Flavobacteriia</taxon>
        <taxon>Flavobacteriales</taxon>
        <taxon>Flavobacteriaceae</taxon>
        <taxon>Flavobacterium</taxon>
    </lineage>
</organism>
<gene>
    <name evidence="1" type="ORF">BWK62_10205</name>
</gene>
<evidence type="ECO:0000313" key="1">
    <source>
        <dbReference type="EMBL" id="OWP76239.1"/>
    </source>
</evidence>
<dbReference type="OrthoDB" id="4380123at2"/>
<dbReference type="AlphaFoldDB" id="A0A246GBG8"/>
<proteinExistence type="predicted"/>
<evidence type="ECO:0008006" key="3">
    <source>
        <dbReference type="Google" id="ProtNLM"/>
    </source>
</evidence>
<sequence length="236" mass="27586">MCTVSYIFSNQTIIITSNRDEKIARPKALIPKSYMGERKKMFFPKDSKAGGTWYILDDKGNIIVLLNGAIEKHISEENYRKSRGLILLEIFDSCDCLDKWLTINLTDIEPFTLIAYINKQLYQLRWNGITKDTQKLDHEGKYIWSSSTLYSPNIRKKRESLFNIFIKSKDIINAKDIVHFHEYTNQEDKENGLIINRNNTLITQSITQTIINQNKMVFSHKDLITAQTYENTFLML</sequence>
<evidence type="ECO:0000313" key="2">
    <source>
        <dbReference type="Proteomes" id="UP000198034"/>
    </source>
</evidence>
<name>A0A246GBG8_9FLAO</name>
<comment type="caution">
    <text evidence="1">The sequence shown here is derived from an EMBL/GenBank/DDBJ whole genome shotgun (WGS) entry which is preliminary data.</text>
</comment>
<dbReference type="Proteomes" id="UP000198034">
    <property type="component" value="Unassembled WGS sequence"/>
</dbReference>
<dbReference type="EMBL" id="MTCY01000029">
    <property type="protein sequence ID" value="OWP76239.1"/>
    <property type="molecule type" value="Genomic_DNA"/>
</dbReference>